<feature type="domain" description="FecR protein" evidence="2">
    <location>
        <begin position="124"/>
        <end position="214"/>
    </location>
</feature>
<dbReference type="Gene3D" id="3.55.50.30">
    <property type="match status" value="1"/>
</dbReference>
<dbReference type="InterPro" id="IPR032508">
    <property type="entry name" value="FecR_C"/>
</dbReference>
<dbReference type="PANTHER" id="PTHR30273:SF2">
    <property type="entry name" value="PROTEIN FECR"/>
    <property type="match status" value="1"/>
</dbReference>
<dbReference type="PIRSF" id="PIRSF018266">
    <property type="entry name" value="FecR"/>
    <property type="match status" value="1"/>
</dbReference>
<keyword evidence="1" id="KW-0812">Transmembrane</keyword>
<evidence type="ECO:0000256" key="1">
    <source>
        <dbReference type="SAM" id="Phobius"/>
    </source>
</evidence>
<dbReference type="PANTHER" id="PTHR30273">
    <property type="entry name" value="PERIPLASMIC SIGNAL SENSOR AND SIGMA FACTOR ACTIVATOR FECR-RELATED"/>
    <property type="match status" value="1"/>
</dbReference>
<evidence type="ECO:0000259" key="2">
    <source>
        <dbReference type="Pfam" id="PF04773"/>
    </source>
</evidence>
<proteinExistence type="predicted"/>
<reference evidence="5" key="1">
    <citation type="submission" date="2024-03" db="EMBL/GenBank/DDBJ databases">
        <title>Chitinophaga horti sp. nov., isolated from garden soil.</title>
        <authorList>
            <person name="Lee D.S."/>
            <person name="Han D.M."/>
            <person name="Baek J.H."/>
            <person name="Choi D.G."/>
            <person name="Jeon J.H."/>
            <person name="Jeon C.O."/>
        </authorList>
    </citation>
    <scope>NUCLEOTIDE SEQUENCE [LARGE SCALE GENOMIC DNA]</scope>
    <source>
        <strain evidence="5">GPA1</strain>
    </source>
</reference>
<dbReference type="Pfam" id="PF16344">
    <property type="entry name" value="FecR_C"/>
    <property type="match status" value="1"/>
</dbReference>
<gene>
    <name evidence="4" type="ORF">WJU16_20760</name>
</gene>
<dbReference type="InterPro" id="IPR012373">
    <property type="entry name" value="Ferrdict_sens_TM"/>
</dbReference>
<dbReference type="Proteomes" id="UP001485459">
    <property type="component" value="Chromosome"/>
</dbReference>
<feature type="transmembrane region" description="Helical" evidence="1">
    <location>
        <begin position="87"/>
        <end position="108"/>
    </location>
</feature>
<sequence>MGNFKAEELATLPSFINYCYGTNAKDVAYWDNFLRENPSNAPLIGEARELVQLGGWMIRAEREKAAAMQKLDTYLSGTPPTGTLRRFFPYIAAAASVAAIVAATVFLFRPGQNTTPATAPVAATSETLRKGLTLPDSSFILLEQGASVAMEPGFGGNKRSVRLRGVAYFKVAKDERRPFSVLAGPYIITALGTSFRVSHQADSLQVMLEEGKVKVEQETAEGRQLIAVMAPSDRLDLRISANTPPERTTFRRSDLQAWKAQEIIFDHTPLDEAVRQLEACYDIRIELKGFDPKKETFSGRFRNDRLTEVLEVLCFTLNKRYEITEDTTSIIIH</sequence>
<protein>
    <submittedName>
        <fullName evidence="4">FecR domain-containing protein</fullName>
    </submittedName>
</protein>
<evidence type="ECO:0000259" key="3">
    <source>
        <dbReference type="Pfam" id="PF16344"/>
    </source>
</evidence>
<name>A0ABZ2YM86_9BACT</name>
<dbReference type="Gene3D" id="2.60.120.1440">
    <property type="match status" value="1"/>
</dbReference>
<dbReference type="RefSeq" id="WP_341835325.1">
    <property type="nucleotide sequence ID" value="NZ_CP149822.1"/>
</dbReference>
<accession>A0ABZ2YM86</accession>
<keyword evidence="1" id="KW-0472">Membrane</keyword>
<feature type="domain" description="Protein FecR C-terminal" evidence="3">
    <location>
        <begin position="263"/>
        <end position="328"/>
    </location>
</feature>
<dbReference type="Pfam" id="PF04773">
    <property type="entry name" value="FecR"/>
    <property type="match status" value="1"/>
</dbReference>
<evidence type="ECO:0000313" key="4">
    <source>
        <dbReference type="EMBL" id="WZN40402.1"/>
    </source>
</evidence>
<evidence type="ECO:0000313" key="5">
    <source>
        <dbReference type="Proteomes" id="UP001485459"/>
    </source>
</evidence>
<dbReference type="InterPro" id="IPR006860">
    <property type="entry name" value="FecR"/>
</dbReference>
<keyword evidence="1" id="KW-1133">Transmembrane helix</keyword>
<keyword evidence="5" id="KW-1185">Reference proteome</keyword>
<organism evidence="4 5">
    <name type="scientific">Chitinophaga pollutisoli</name>
    <dbReference type="NCBI Taxonomy" id="3133966"/>
    <lineage>
        <taxon>Bacteria</taxon>
        <taxon>Pseudomonadati</taxon>
        <taxon>Bacteroidota</taxon>
        <taxon>Chitinophagia</taxon>
        <taxon>Chitinophagales</taxon>
        <taxon>Chitinophagaceae</taxon>
        <taxon>Chitinophaga</taxon>
    </lineage>
</organism>
<dbReference type="EMBL" id="CP149822">
    <property type="protein sequence ID" value="WZN40402.1"/>
    <property type="molecule type" value="Genomic_DNA"/>
</dbReference>